<dbReference type="Proteomes" id="UP000013307">
    <property type="component" value="Chromosome"/>
</dbReference>
<reference evidence="2 3" key="1">
    <citation type="journal article" date="2013" name="Genome Announc.">
        <title>Complete Genome Sequence of the Thermophilic and Facultatively Chemolithoautotrophic Sulfate Reducer Archaeoglobus sulfaticallidus Strain PM70-1T.</title>
        <authorList>
            <person name="Stokke R."/>
            <person name="Hocking W.P."/>
            <person name="Steinsbu B.O."/>
            <person name="Steen I.H."/>
        </authorList>
    </citation>
    <scope>NUCLEOTIDE SEQUENCE [LARGE SCALE GENOMIC DNA]</scope>
    <source>
        <strain evidence="2">PM70-1</strain>
    </source>
</reference>
<dbReference type="RefSeq" id="WP_015590896.1">
    <property type="nucleotide sequence ID" value="NC_021169.1"/>
</dbReference>
<keyword evidence="3" id="KW-1185">Reference proteome</keyword>
<keyword evidence="1" id="KW-0175">Coiled coil</keyword>
<name>N0BE54_9EURY</name>
<proteinExistence type="predicted"/>
<evidence type="ECO:0000256" key="1">
    <source>
        <dbReference type="SAM" id="Coils"/>
    </source>
</evidence>
<dbReference type="KEGG" id="ast:Asulf_01307"/>
<sequence>MQKTYLRDRDHIQNVMAQNTESLRKEIFRLKREMDSLKRRLEELELELTHRSVEDIKSELKEEYPDIDFDDDLLALVGTIPPNPPEMDKQIVREAVEKVLR</sequence>
<accession>N0BE54</accession>
<organism evidence="2 3">
    <name type="scientific">Archaeoglobus sulfaticallidus PM70-1</name>
    <dbReference type="NCBI Taxonomy" id="387631"/>
    <lineage>
        <taxon>Archaea</taxon>
        <taxon>Methanobacteriati</taxon>
        <taxon>Methanobacteriota</taxon>
        <taxon>Archaeoglobi</taxon>
        <taxon>Archaeoglobales</taxon>
        <taxon>Archaeoglobaceae</taxon>
        <taxon>Archaeoglobus</taxon>
    </lineage>
</organism>
<dbReference type="AlphaFoldDB" id="N0BE54"/>
<dbReference type="GeneID" id="15392946"/>
<feature type="coiled-coil region" evidence="1">
    <location>
        <begin position="20"/>
        <end position="54"/>
    </location>
</feature>
<dbReference type="STRING" id="387631.Asulf_01307"/>
<evidence type="ECO:0000313" key="3">
    <source>
        <dbReference type="Proteomes" id="UP000013307"/>
    </source>
</evidence>
<gene>
    <name evidence="2" type="ORF">Asulf_01307</name>
</gene>
<dbReference type="HOGENOM" id="CLU_2434025_0_0_2"/>
<dbReference type="EMBL" id="CP005290">
    <property type="protein sequence ID" value="AGK61298.1"/>
    <property type="molecule type" value="Genomic_DNA"/>
</dbReference>
<protein>
    <submittedName>
        <fullName evidence="2">Uncharacterized protein</fullName>
    </submittedName>
</protein>
<dbReference type="eggNOG" id="ENOG502N59U">
    <property type="taxonomic scope" value="Archaea"/>
</dbReference>
<dbReference type="OrthoDB" id="385421at2157"/>
<evidence type="ECO:0000313" key="2">
    <source>
        <dbReference type="EMBL" id="AGK61298.1"/>
    </source>
</evidence>